<dbReference type="Proteomes" id="UP000001514">
    <property type="component" value="Unassembled WGS sequence"/>
</dbReference>
<proteinExistence type="inferred from homology"/>
<dbReference type="InterPro" id="IPR050704">
    <property type="entry name" value="Peptidase_C85-like"/>
</dbReference>
<organism evidence="9">
    <name type="scientific">Selaginella moellendorffii</name>
    <name type="common">Spikemoss</name>
    <dbReference type="NCBI Taxonomy" id="88036"/>
    <lineage>
        <taxon>Eukaryota</taxon>
        <taxon>Viridiplantae</taxon>
        <taxon>Streptophyta</taxon>
        <taxon>Embryophyta</taxon>
        <taxon>Tracheophyta</taxon>
        <taxon>Lycopodiopsida</taxon>
        <taxon>Selaginellales</taxon>
        <taxon>Selaginellaceae</taxon>
        <taxon>Selaginella</taxon>
    </lineage>
</organism>
<evidence type="ECO:0000256" key="3">
    <source>
        <dbReference type="ARBA" id="ARBA00012759"/>
    </source>
</evidence>
<comment type="similarity">
    <text evidence="2">Belongs to the peptidase C85 family.</text>
</comment>
<dbReference type="Gene3D" id="6.10.20.180">
    <property type="match status" value="1"/>
</dbReference>
<dbReference type="PANTHER" id="PTHR12419">
    <property type="entry name" value="OTU DOMAIN CONTAINING PROTEIN"/>
    <property type="match status" value="1"/>
</dbReference>
<dbReference type="GO" id="GO:0004843">
    <property type="term" value="F:cysteine-type deubiquitinase activity"/>
    <property type="evidence" value="ECO:0000318"/>
    <property type="project" value="GO_Central"/>
</dbReference>
<dbReference type="KEGG" id="smo:SELMODRAFT_428669"/>
<protein>
    <recommendedName>
        <fullName evidence="3">ubiquitinyl hydrolase 1</fullName>
        <ecNumber evidence="3">3.4.19.12</ecNumber>
    </recommendedName>
</protein>
<keyword evidence="9" id="KW-1185">Reference proteome</keyword>
<dbReference type="AlphaFoldDB" id="D8T3N4"/>
<comment type="catalytic activity">
    <reaction evidence="1">
        <text>Thiol-dependent hydrolysis of ester, thioester, amide, peptide and isopeptide bonds formed by the C-terminal Gly of ubiquitin (a 76-residue protein attached to proteins as an intracellular targeting signal).</text>
        <dbReference type="EC" id="3.4.19.12"/>
    </reaction>
</comment>
<feature type="compositionally biased region" description="Basic and acidic residues" evidence="7">
    <location>
        <begin position="119"/>
        <end position="132"/>
    </location>
</feature>
<dbReference type="HOGENOM" id="CLU_603265_0_0_1"/>
<dbReference type="GO" id="GO:0006508">
    <property type="term" value="P:proteolysis"/>
    <property type="evidence" value="ECO:0007669"/>
    <property type="project" value="UniProtKB-KW"/>
</dbReference>
<dbReference type="EMBL" id="GL377670">
    <property type="protein sequence ID" value="EFJ08730.1"/>
    <property type="molecule type" value="Genomic_DNA"/>
</dbReference>
<sequence length="450" mass="51790">MKSLSLKLSSVDVGTASERTVLLNLIYFFLDLIDFPLDNGNPIIHHSSLKIFERHFRIYSLQQNSKLSKAEEQLYEHWKLRIRECHAESKAQRRHQALEQSLVSLVKIKSNKLRRPRSSKLETTEKNSEYKQESAAQKTAALEKIRKLEAKKEDIEKHLILQKNDQAILEMKRHEINKLQGSHKQALKLAFVKQEEVQSLCNCLFRPVADQVYGDPEMFGETRQMCINCMERERDHFSQFITEGFTVLQRVLCALSRTGPYVGLGKSSLSRRACVTLHSGMDKRLTLQGTISWLWGTKESFPRAHFPPLLRTKSSKMINLVAPVAYSARTETLKRLRLTNSIPPACFMSWSANFRNNTATDVKLNPEICTREAWETPEVRTNEAALNDDAVDRIAVAQGRIAVAPKVSKKVEVEVLESWRKRRFQHANDARWKRAIQHPLSYVGAFLPRL</sequence>
<keyword evidence="5" id="KW-0833">Ubl conjugation pathway</keyword>
<dbReference type="eggNOG" id="KOG2605">
    <property type="taxonomic scope" value="Eukaryota"/>
</dbReference>
<evidence type="ECO:0000313" key="8">
    <source>
        <dbReference type="EMBL" id="EFJ08730.1"/>
    </source>
</evidence>
<keyword evidence="6" id="KW-0378">Hydrolase</keyword>
<evidence type="ECO:0000256" key="7">
    <source>
        <dbReference type="SAM" id="MobiDB-lite"/>
    </source>
</evidence>
<evidence type="ECO:0000313" key="9">
    <source>
        <dbReference type="Proteomes" id="UP000001514"/>
    </source>
</evidence>
<dbReference type="GO" id="GO:0009966">
    <property type="term" value="P:regulation of signal transduction"/>
    <property type="evidence" value="ECO:0000318"/>
    <property type="project" value="GO_Central"/>
</dbReference>
<dbReference type="InterPro" id="IPR038765">
    <property type="entry name" value="Papain-like_cys_pep_sf"/>
</dbReference>
<name>D8T3N4_SELML</name>
<dbReference type="SUPFAM" id="SSF54001">
    <property type="entry name" value="Cysteine proteinases"/>
    <property type="match status" value="1"/>
</dbReference>
<dbReference type="Gramene" id="EFJ08730">
    <property type="protein sequence ID" value="EFJ08730"/>
    <property type="gene ID" value="SELMODRAFT_428669"/>
</dbReference>
<gene>
    <name evidence="8" type="ORF">SELMODRAFT_428669</name>
</gene>
<evidence type="ECO:0000256" key="4">
    <source>
        <dbReference type="ARBA" id="ARBA00022670"/>
    </source>
</evidence>
<accession>D8T3N4</accession>
<dbReference type="STRING" id="88036.D8T3N4"/>
<dbReference type="InParanoid" id="D8T3N4"/>
<evidence type="ECO:0000256" key="2">
    <source>
        <dbReference type="ARBA" id="ARBA00010407"/>
    </source>
</evidence>
<keyword evidence="4" id="KW-0645">Protease</keyword>
<evidence type="ECO:0000256" key="5">
    <source>
        <dbReference type="ARBA" id="ARBA00022786"/>
    </source>
</evidence>
<dbReference type="GO" id="GO:0061578">
    <property type="term" value="F:K63-linked deubiquitinase activity"/>
    <property type="evidence" value="ECO:0000318"/>
    <property type="project" value="GO_Central"/>
</dbReference>
<evidence type="ECO:0000256" key="6">
    <source>
        <dbReference type="ARBA" id="ARBA00022801"/>
    </source>
</evidence>
<dbReference type="EC" id="3.4.19.12" evidence="3"/>
<feature type="region of interest" description="Disordered" evidence="7">
    <location>
        <begin position="114"/>
        <end position="135"/>
    </location>
</feature>
<dbReference type="PANTHER" id="PTHR12419:SF4">
    <property type="entry name" value="OTU DOMAIN-CONTAINING PROTEIN 5"/>
    <property type="match status" value="1"/>
</dbReference>
<evidence type="ECO:0000256" key="1">
    <source>
        <dbReference type="ARBA" id="ARBA00000707"/>
    </source>
</evidence>
<reference evidence="8 9" key="1">
    <citation type="journal article" date="2011" name="Science">
        <title>The Selaginella genome identifies genetic changes associated with the evolution of vascular plants.</title>
        <authorList>
            <person name="Banks J.A."/>
            <person name="Nishiyama T."/>
            <person name="Hasebe M."/>
            <person name="Bowman J.L."/>
            <person name="Gribskov M."/>
            <person name="dePamphilis C."/>
            <person name="Albert V.A."/>
            <person name="Aono N."/>
            <person name="Aoyama T."/>
            <person name="Ambrose B.A."/>
            <person name="Ashton N.W."/>
            <person name="Axtell M.J."/>
            <person name="Barker E."/>
            <person name="Barker M.S."/>
            <person name="Bennetzen J.L."/>
            <person name="Bonawitz N.D."/>
            <person name="Chapple C."/>
            <person name="Cheng C."/>
            <person name="Correa L.G."/>
            <person name="Dacre M."/>
            <person name="DeBarry J."/>
            <person name="Dreyer I."/>
            <person name="Elias M."/>
            <person name="Engstrom E.M."/>
            <person name="Estelle M."/>
            <person name="Feng L."/>
            <person name="Finet C."/>
            <person name="Floyd S.K."/>
            <person name="Frommer W.B."/>
            <person name="Fujita T."/>
            <person name="Gramzow L."/>
            <person name="Gutensohn M."/>
            <person name="Harholt J."/>
            <person name="Hattori M."/>
            <person name="Heyl A."/>
            <person name="Hirai T."/>
            <person name="Hiwatashi Y."/>
            <person name="Ishikawa M."/>
            <person name="Iwata M."/>
            <person name="Karol K.G."/>
            <person name="Koehler B."/>
            <person name="Kolukisaoglu U."/>
            <person name="Kubo M."/>
            <person name="Kurata T."/>
            <person name="Lalonde S."/>
            <person name="Li K."/>
            <person name="Li Y."/>
            <person name="Litt A."/>
            <person name="Lyons E."/>
            <person name="Manning G."/>
            <person name="Maruyama T."/>
            <person name="Michael T.P."/>
            <person name="Mikami K."/>
            <person name="Miyazaki S."/>
            <person name="Morinaga S."/>
            <person name="Murata T."/>
            <person name="Mueller-Roeber B."/>
            <person name="Nelson D.R."/>
            <person name="Obara M."/>
            <person name="Oguri Y."/>
            <person name="Olmstead R.G."/>
            <person name="Onodera N."/>
            <person name="Petersen B.L."/>
            <person name="Pils B."/>
            <person name="Prigge M."/>
            <person name="Rensing S.A."/>
            <person name="Riano-Pachon D.M."/>
            <person name="Roberts A.W."/>
            <person name="Sato Y."/>
            <person name="Scheller H.V."/>
            <person name="Schulz B."/>
            <person name="Schulz C."/>
            <person name="Shakirov E.V."/>
            <person name="Shibagaki N."/>
            <person name="Shinohara N."/>
            <person name="Shippen D.E."/>
            <person name="Soerensen I."/>
            <person name="Sotooka R."/>
            <person name="Sugimoto N."/>
            <person name="Sugita M."/>
            <person name="Sumikawa N."/>
            <person name="Tanurdzic M."/>
            <person name="Theissen G."/>
            <person name="Ulvskov P."/>
            <person name="Wakazuki S."/>
            <person name="Weng J.K."/>
            <person name="Willats W.W."/>
            <person name="Wipf D."/>
            <person name="Wolf P.G."/>
            <person name="Yang L."/>
            <person name="Zimmer A.D."/>
            <person name="Zhu Q."/>
            <person name="Mitros T."/>
            <person name="Hellsten U."/>
            <person name="Loque D."/>
            <person name="Otillar R."/>
            <person name="Salamov A."/>
            <person name="Schmutz J."/>
            <person name="Shapiro H."/>
            <person name="Lindquist E."/>
            <person name="Lucas S."/>
            <person name="Rokhsar D."/>
            <person name="Grigoriev I.V."/>
        </authorList>
    </citation>
    <scope>NUCLEOTIDE SEQUENCE [LARGE SCALE GENOMIC DNA]</scope>
</reference>